<protein>
    <submittedName>
        <fullName evidence="5">3-oxoacyl-[acyl-carrier-protein] synthase-3</fullName>
    </submittedName>
</protein>
<reference evidence="5 6" key="1">
    <citation type="submission" date="2018-09" db="EMBL/GenBank/DDBJ databases">
        <title>Genomic Encyclopedia of Archaeal and Bacterial Type Strains, Phase II (KMG-II): from individual species to whole genera.</title>
        <authorList>
            <person name="Goeker M."/>
        </authorList>
    </citation>
    <scope>NUCLEOTIDE SEQUENCE [LARGE SCALE GENOMIC DNA]</scope>
    <source>
        <strain evidence="5 6">DSM 21950</strain>
    </source>
</reference>
<keyword evidence="1" id="KW-0808">Transferase</keyword>
<keyword evidence="2" id="KW-0012">Acyltransferase</keyword>
<sequence>MNHTIYSIITGTGSYIPSRCIKNKDFLDYEFYEGKGDKVDKSNHEIIEKFHEITTIKERRHVSDDLLTSDIAYEAAVKALESANVDGEELDYIIVAHNFGDIKSDSKALDIVPSLAARVKHKLGIKNPNTIAYDLTFGCPGWIQAVIQADYYIKSGDAQRALVIGADILSRVSDPHDRDSMLYADGAGAIVLEGKSSECPVGILAHKMRSDTLVYSKMLYMGSSSNPHVKNASNHFLKMNGRKLYQYALEHVPQAIQDCLEKSNTHLSEISKVLIHQANGKMDEAILKRLYRLYKINNIPQGVMPMTIDWLGNSSVATIPTLYDLILKGKLGACAVNEGEKLVFASVGAGMNINAFVYKVQ</sequence>
<dbReference type="InterPro" id="IPR016039">
    <property type="entry name" value="Thiolase-like"/>
</dbReference>
<organism evidence="5 6">
    <name type="scientific">Marinifilum flexuosum</name>
    <dbReference type="NCBI Taxonomy" id="1117708"/>
    <lineage>
        <taxon>Bacteria</taxon>
        <taxon>Pseudomonadati</taxon>
        <taxon>Bacteroidota</taxon>
        <taxon>Bacteroidia</taxon>
        <taxon>Marinilabiliales</taxon>
        <taxon>Marinifilaceae</taxon>
    </lineage>
</organism>
<evidence type="ECO:0000256" key="1">
    <source>
        <dbReference type="ARBA" id="ARBA00022679"/>
    </source>
</evidence>
<dbReference type="GO" id="GO:0004315">
    <property type="term" value="F:3-oxoacyl-[acyl-carrier-protein] synthase activity"/>
    <property type="evidence" value="ECO:0007669"/>
    <property type="project" value="InterPro"/>
</dbReference>
<dbReference type="InterPro" id="IPR013751">
    <property type="entry name" value="ACP_syn_III_N"/>
</dbReference>
<dbReference type="AlphaFoldDB" id="A0A419X9L6"/>
<dbReference type="Gene3D" id="3.40.47.10">
    <property type="match status" value="2"/>
</dbReference>
<dbReference type="SUPFAM" id="SSF53901">
    <property type="entry name" value="Thiolase-like"/>
    <property type="match status" value="1"/>
</dbReference>
<dbReference type="EMBL" id="RAPQ01000008">
    <property type="protein sequence ID" value="RKE04422.1"/>
    <property type="molecule type" value="Genomic_DNA"/>
</dbReference>
<evidence type="ECO:0000313" key="6">
    <source>
        <dbReference type="Proteomes" id="UP000284531"/>
    </source>
</evidence>
<evidence type="ECO:0000259" key="3">
    <source>
        <dbReference type="Pfam" id="PF08541"/>
    </source>
</evidence>
<keyword evidence="6" id="KW-1185">Reference proteome</keyword>
<dbReference type="InterPro" id="IPR013747">
    <property type="entry name" value="ACP_syn_III_C"/>
</dbReference>
<evidence type="ECO:0000256" key="2">
    <source>
        <dbReference type="ARBA" id="ARBA00023315"/>
    </source>
</evidence>
<gene>
    <name evidence="5" type="ORF">BXY64_1442</name>
</gene>
<proteinExistence type="predicted"/>
<dbReference type="GO" id="GO:0044550">
    <property type="term" value="P:secondary metabolite biosynthetic process"/>
    <property type="evidence" value="ECO:0007669"/>
    <property type="project" value="TreeGrafter"/>
</dbReference>
<dbReference type="OrthoDB" id="5171393at2"/>
<dbReference type="Pfam" id="PF08545">
    <property type="entry name" value="ACP_syn_III"/>
    <property type="match status" value="1"/>
</dbReference>
<evidence type="ECO:0000259" key="4">
    <source>
        <dbReference type="Pfam" id="PF08545"/>
    </source>
</evidence>
<comment type="caution">
    <text evidence="5">The sequence shown here is derived from an EMBL/GenBank/DDBJ whole genome shotgun (WGS) entry which is preliminary data.</text>
</comment>
<dbReference type="PANTHER" id="PTHR34069">
    <property type="entry name" value="3-OXOACYL-[ACYL-CARRIER-PROTEIN] SYNTHASE 3"/>
    <property type="match status" value="1"/>
</dbReference>
<dbReference type="CDD" id="cd00830">
    <property type="entry name" value="KAS_III"/>
    <property type="match status" value="1"/>
</dbReference>
<dbReference type="PANTHER" id="PTHR34069:SF3">
    <property type="entry name" value="ACYL-COA:ACYL-COA ALKYLTRANSFERASE"/>
    <property type="match status" value="1"/>
</dbReference>
<dbReference type="Proteomes" id="UP000284531">
    <property type="component" value="Unassembled WGS sequence"/>
</dbReference>
<dbReference type="GO" id="GO:0006633">
    <property type="term" value="P:fatty acid biosynthetic process"/>
    <property type="evidence" value="ECO:0007669"/>
    <property type="project" value="InterPro"/>
</dbReference>
<accession>A0A419X9L6</accession>
<feature type="domain" description="Beta-ketoacyl-[acyl-carrier-protein] synthase III N-terminal" evidence="4">
    <location>
        <begin position="133"/>
        <end position="211"/>
    </location>
</feature>
<evidence type="ECO:0000313" key="5">
    <source>
        <dbReference type="EMBL" id="RKE04422.1"/>
    </source>
</evidence>
<name>A0A419X9L6_9BACT</name>
<dbReference type="RefSeq" id="WP_120239198.1">
    <property type="nucleotide sequence ID" value="NZ_RAPQ01000008.1"/>
</dbReference>
<feature type="domain" description="Beta-ketoacyl-[acyl-carrier-protein] synthase III C-terminal" evidence="3">
    <location>
        <begin position="260"/>
        <end position="359"/>
    </location>
</feature>
<dbReference type="Pfam" id="PF08541">
    <property type="entry name" value="ACP_syn_III_C"/>
    <property type="match status" value="1"/>
</dbReference>